<feature type="region of interest" description="Disordered" evidence="1">
    <location>
        <begin position="19"/>
        <end position="40"/>
    </location>
</feature>
<evidence type="ECO:0000313" key="3">
    <source>
        <dbReference type="EMBL" id="HEG92377.1"/>
    </source>
</evidence>
<protein>
    <submittedName>
        <fullName evidence="3">Uncharacterized protein</fullName>
    </submittedName>
</protein>
<dbReference type="EMBL" id="DSIY01000306">
    <property type="protein sequence ID" value="HEG92377.1"/>
    <property type="molecule type" value="Genomic_DNA"/>
</dbReference>
<comment type="caution">
    <text evidence="3">The sequence shown here is derived from an EMBL/GenBank/DDBJ whole genome shotgun (WGS) entry which is preliminary data.</text>
</comment>
<gene>
    <name evidence="3" type="ORF">ENP34_13230</name>
</gene>
<feature type="chain" id="PRO_5032965996" evidence="2">
    <location>
        <begin position="20"/>
        <end position="294"/>
    </location>
</feature>
<sequence>MLVLAIALLLGSCSIAESATTGSTEATSTEPVTGASEPPRLENFDPALFDESSTTIDNQWWPLTPGTQFIYEGTSIENEETIAHRLVVTVTDLTKQIAGVRTLVIMEQDYQDDRLVEAELAFFAQDRDGNVWHFGQYRETYDEKEFVGGRVFVQGIPEGARAGIMVQGDPRPNTPDYSQGYGPPPYNWTDRARVSELGAKVSVAYGSFDDVLVIEEFNAEEPGAFQLKYYARGVGLVQVGWRGNDPNQEELELVDVVKLEGDALTEARDKALELEERAYLYASTPPAEVLQTGN</sequence>
<feature type="signal peptide" evidence="2">
    <location>
        <begin position="1"/>
        <end position="19"/>
    </location>
</feature>
<evidence type="ECO:0000256" key="1">
    <source>
        <dbReference type="SAM" id="MobiDB-lite"/>
    </source>
</evidence>
<organism evidence="3">
    <name type="scientific">Thermorudis peleae</name>
    <dbReference type="NCBI Taxonomy" id="1382356"/>
    <lineage>
        <taxon>Bacteria</taxon>
        <taxon>Pseudomonadati</taxon>
        <taxon>Thermomicrobiota</taxon>
        <taxon>Thermomicrobia</taxon>
        <taxon>Thermomicrobia incertae sedis</taxon>
        <taxon>Thermorudis</taxon>
    </lineage>
</organism>
<accession>A0A831TAF4</accession>
<proteinExistence type="predicted"/>
<keyword evidence="2" id="KW-0732">Signal</keyword>
<dbReference type="AlphaFoldDB" id="A0A831TAF4"/>
<feature type="compositionally biased region" description="Low complexity" evidence="1">
    <location>
        <begin position="19"/>
        <end position="30"/>
    </location>
</feature>
<reference evidence="3" key="1">
    <citation type="journal article" date="2020" name="mSystems">
        <title>Genome- and Community-Level Interaction Insights into Carbon Utilization and Element Cycling Functions of Hydrothermarchaeota in Hydrothermal Sediment.</title>
        <authorList>
            <person name="Zhou Z."/>
            <person name="Liu Y."/>
            <person name="Xu W."/>
            <person name="Pan J."/>
            <person name="Luo Z.H."/>
            <person name="Li M."/>
        </authorList>
    </citation>
    <scope>NUCLEOTIDE SEQUENCE [LARGE SCALE GENOMIC DNA]</scope>
    <source>
        <strain evidence="3">SpSt-210</strain>
    </source>
</reference>
<name>A0A831TAF4_9BACT</name>
<evidence type="ECO:0000256" key="2">
    <source>
        <dbReference type="SAM" id="SignalP"/>
    </source>
</evidence>